<name>A0A238YS21_9BACT</name>
<keyword evidence="2" id="KW-1185">Reference proteome</keyword>
<evidence type="ECO:0000313" key="1">
    <source>
        <dbReference type="EMBL" id="SNR73762.1"/>
    </source>
</evidence>
<reference evidence="2" key="1">
    <citation type="submission" date="2017-06" db="EMBL/GenBank/DDBJ databases">
        <authorList>
            <person name="Varghese N."/>
            <person name="Submissions S."/>
        </authorList>
    </citation>
    <scope>NUCLEOTIDE SEQUENCE [LARGE SCALE GENOMIC DNA]</scope>
    <source>
        <strain evidence="2">DSM 15668</strain>
    </source>
</reference>
<sequence>MRIIYTRHFCEQLEERKRNSPVPLTIELIEDTIKNPDLVMQDPKYSKREWRIKKVAGRCFKVIVEDMGKEIVAITLMFDRTLRRKGLCR</sequence>
<dbReference type="RefSeq" id="WP_089322885.1">
    <property type="nucleotide sequence ID" value="NZ_FZOB01000004.1"/>
</dbReference>
<organism evidence="1 2">
    <name type="scientific">Desulfurobacterium atlanticum</name>
    <dbReference type="NCBI Taxonomy" id="240169"/>
    <lineage>
        <taxon>Bacteria</taxon>
        <taxon>Pseudomonadati</taxon>
        <taxon>Aquificota</taxon>
        <taxon>Aquificia</taxon>
        <taxon>Desulfurobacteriales</taxon>
        <taxon>Desulfurobacteriaceae</taxon>
        <taxon>Desulfurobacterium</taxon>
    </lineage>
</organism>
<evidence type="ECO:0000313" key="2">
    <source>
        <dbReference type="Proteomes" id="UP000198405"/>
    </source>
</evidence>
<dbReference type="AlphaFoldDB" id="A0A238YS21"/>
<gene>
    <name evidence="1" type="ORF">SAMN06265340_104139</name>
</gene>
<dbReference type="Proteomes" id="UP000198405">
    <property type="component" value="Unassembled WGS sequence"/>
</dbReference>
<evidence type="ECO:0008006" key="3">
    <source>
        <dbReference type="Google" id="ProtNLM"/>
    </source>
</evidence>
<proteinExistence type="predicted"/>
<protein>
    <recommendedName>
        <fullName evidence="3">DUF4258 domain-containing protein</fullName>
    </recommendedName>
</protein>
<dbReference type="OrthoDB" id="15471at2"/>
<accession>A0A238YS21</accession>
<dbReference type="EMBL" id="FZOB01000004">
    <property type="protein sequence ID" value="SNR73762.1"/>
    <property type="molecule type" value="Genomic_DNA"/>
</dbReference>